<dbReference type="PANTHER" id="PTHR14136:SF17">
    <property type="entry name" value="BTB_POZ DOMAIN-CONTAINING PROTEIN KCTD9"/>
    <property type="match status" value="1"/>
</dbReference>
<protein>
    <submittedName>
        <fullName evidence="1">Pentapeptide repeat-containing protein</fullName>
    </submittedName>
</protein>
<organism evidence="1 2">
    <name type="scientific">Asaccharospora irregularis DSM 2635</name>
    <dbReference type="NCBI Taxonomy" id="1121321"/>
    <lineage>
        <taxon>Bacteria</taxon>
        <taxon>Bacillati</taxon>
        <taxon>Bacillota</taxon>
        <taxon>Clostridia</taxon>
        <taxon>Peptostreptococcales</taxon>
        <taxon>Peptostreptococcaceae</taxon>
        <taxon>Asaccharospora</taxon>
    </lineage>
</organism>
<dbReference type="Pfam" id="PF19062">
    <property type="entry name" value="DUF5758"/>
    <property type="match status" value="1"/>
</dbReference>
<dbReference type="Proteomes" id="UP000243255">
    <property type="component" value="Unassembled WGS sequence"/>
</dbReference>
<dbReference type="RefSeq" id="WP_073124677.1">
    <property type="nucleotide sequence ID" value="NZ_FQWX01000006.1"/>
</dbReference>
<keyword evidence="2" id="KW-1185">Reference proteome</keyword>
<dbReference type="PANTHER" id="PTHR14136">
    <property type="entry name" value="BTB_POZ DOMAIN-CONTAINING PROTEIN KCTD9"/>
    <property type="match status" value="1"/>
</dbReference>
<gene>
    <name evidence="1" type="ORF">SAMN04488530_10684</name>
</gene>
<sequence length="233" mass="27214">MRKLLLNDLKEILKQNPNRDLLDLTEVSLEDMDLSGWNLRNIDFSWSTFKNIKFDSADMSGSSVNSALFENCSLHNTILKNADLYAANLRYCDLSNANIEGANMNYANLEYANLDKIIYNDDTKFFKLRCPEKGAFIAWKKCVDFRMVQLLIPEDAKRTSATLHTCRCNKAKVLSIKSIDYKESYDWARSFVDENFIYRVGEMMEVKDFNEDRWMDSTTGIHFFMTREEAIEY</sequence>
<dbReference type="EMBL" id="FQWX01000006">
    <property type="protein sequence ID" value="SHG73945.1"/>
    <property type="molecule type" value="Genomic_DNA"/>
</dbReference>
<proteinExistence type="predicted"/>
<accession>A0A1M5M9P1</accession>
<name>A0A1M5M9P1_9FIRM</name>
<dbReference type="Pfam" id="PF13599">
    <property type="entry name" value="Pentapeptide_4"/>
    <property type="match status" value="1"/>
</dbReference>
<dbReference type="InterPro" id="IPR051082">
    <property type="entry name" value="Pentapeptide-BTB/POZ_domain"/>
</dbReference>
<evidence type="ECO:0000313" key="2">
    <source>
        <dbReference type="Proteomes" id="UP000243255"/>
    </source>
</evidence>
<dbReference type="Gene3D" id="2.160.20.80">
    <property type="entry name" value="E3 ubiquitin-protein ligase SopA"/>
    <property type="match status" value="1"/>
</dbReference>
<dbReference type="InterPro" id="IPR001646">
    <property type="entry name" value="5peptide_repeat"/>
</dbReference>
<reference evidence="2" key="1">
    <citation type="submission" date="2016-11" db="EMBL/GenBank/DDBJ databases">
        <authorList>
            <person name="Varghese N."/>
            <person name="Submissions S."/>
        </authorList>
    </citation>
    <scope>NUCLEOTIDE SEQUENCE [LARGE SCALE GENOMIC DNA]</scope>
    <source>
        <strain evidence="2">DSM 2635</strain>
    </source>
</reference>
<dbReference type="AlphaFoldDB" id="A0A1M5M9P1"/>
<evidence type="ECO:0000313" key="1">
    <source>
        <dbReference type="EMBL" id="SHG73945.1"/>
    </source>
</evidence>
<dbReference type="OrthoDB" id="2989145at2"/>
<dbReference type="SUPFAM" id="SSF141571">
    <property type="entry name" value="Pentapeptide repeat-like"/>
    <property type="match status" value="1"/>
</dbReference>
<dbReference type="InterPro" id="IPR043919">
    <property type="entry name" value="DUF5758"/>
</dbReference>
<dbReference type="STRING" id="1121321.SAMN04488530_10684"/>